<sequence>MGEIGNVKDKPGAIKKDSKKEDLLIHVEEEREEKADTGDEDVQDECKDYLSTLAQGLMKDRFYLDDIKEKTENDIENRKDYENGRFNHELQNELIKIEIILRGRIPLRHDKKPWQRIGVEYGLAEDGENASSHSFGGCRTSKM</sequence>
<evidence type="ECO:0000313" key="2">
    <source>
        <dbReference type="EMBL" id="KAF7380368.1"/>
    </source>
</evidence>
<proteinExistence type="predicted"/>
<name>A0A834J1B4_VESGE</name>
<protein>
    <submittedName>
        <fullName evidence="2">Uncharacterized protein</fullName>
    </submittedName>
</protein>
<dbReference type="AlphaFoldDB" id="A0A834J1B4"/>
<dbReference type="EMBL" id="JACSDZ010000023">
    <property type="protein sequence ID" value="KAF7380368.1"/>
    <property type="molecule type" value="Genomic_DNA"/>
</dbReference>
<feature type="region of interest" description="Disordered" evidence="1">
    <location>
        <begin position="1"/>
        <end position="21"/>
    </location>
</feature>
<evidence type="ECO:0000313" key="3">
    <source>
        <dbReference type="Proteomes" id="UP000617340"/>
    </source>
</evidence>
<accession>A0A834J1B4</accession>
<organism evidence="2 3">
    <name type="scientific">Vespula germanica</name>
    <name type="common">German yellow jacket</name>
    <name type="synonym">Paravespula germanica</name>
    <dbReference type="NCBI Taxonomy" id="30212"/>
    <lineage>
        <taxon>Eukaryota</taxon>
        <taxon>Metazoa</taxon>
        <taxon>Ecdysozoa</taxon>
        <taxon>Arthropoda</taxon>
        <taxon>Hexapoda</taxon>
        <taxon>Insecta</taxon>
        <taxon>Pterygota</taxon>
        <taxon>Neoptera</taxon>
        <taxon>Endopterygota</taxon>
        <taxon>Hymenoptera</taxon>
        <taxon>Apocrita</taxon>
        <taxon>Aculeata</taxon>
        <taxon>Vespoidea</taxon>
        <taxon>Vespidae</taxon>
        <taxon>Vespinae</taxon>
        <taxon>Vespula</taxon>
    </lineage>
</organism>
<comment type="caution">
    <text evidence="2">The sequence shown here is derived from an EMBL/GenBank/DDBJ whole genome shotgun (WGS) entry which is preliminary data.</text>
</comment>
<keyword evidence="3" id="KW-1185">Reference proteome</keyword>
<evidence type="ECO:0000256" key="1">
    <source>
        <dbReference type="SAM" id="MobiDB-lite"/>
    </source>
</evidence>
<dbReference type="Proteomes" id="UP000617340">
    <property type="component" value="Unassembled WGS sequence"/>
</dbReference>
<reference evidence="2" key="1">
    <citation type="journal article" date="2020" name="G3 (Bethesda)">
        <title>High-Quality Assemblies for Three Invasive Social Wasps from the &lt;i&gt;Vespula&lt;/i&gt; Genus.</title>
        <authorList>
            <person name="Harrop T.W.R."/>
            <person name="Guhlin J."/>
            <person name="McLaughlin G.M."/>
            <person name="Permina E."/>
            <person name="Stockwell P."/>
            <person name="Gilligan J."/>
            <person name="Le Lec M.F."/>
            <person name="Gruber M.A.M."/>
            <person name="Quinn O."/>
            <person name="Lovegrove M."/>
            <person name="Duncan E.J."/>
            <person name="Remnant E.J."/>
            <person name="Van Eeckhoven J."/>
            <person name="Graham B."/>
            <person name="Knapp R.A."/>
            <person name="Langford K.W."/>
            <person name="Kronenberg Z."/>
            <person name="Press M.O."/>
            <person name="Eacker S.M."/>
            <person name="Wilson-Rankin E.E."/>
            <person name="Purcell J."/>
            <person name="Lester P.J."/>
            <person name="Dearden P.K."/>
        </authorList>
    </citation>
    <scope>NUCLEOTIDE SEQUENCE</scope>
    <source>
        <strain evidence="2">Linc-1</strain>
    </source>
</reference>
<gene>
    <name evidence="2" type="ORF">HZH68_016233</name>
</gene>